<evidence type="ECO:0000313" key="2">
    <source>
        <dbReference type="EMBL" id="GAA4710057.1"/>
    </source>
</evidence>
<feature type="region of interest" description="Disordered" evidence="1">
    <location>
        <begin position="1"/>
        <end position="26"/>
    </location>
</feature>
<accession>A0ABP8XMZ2</accession>
<comment type="caution">
    <text evidence="2">The sequence shown here is derived from an EMBL/GenBank/DDBJ whole genome shotgun (WGS) entry which is preliminary data.</text>
</comment>
<organism evidence="2 3">
    <name type="scientific">Promicromonospora umidemergens</name>
    <dbReference type="NCBI Taxonomy" id="629679"/>
    <lineage>
        <taxon>Bacteria</taxon>
        <taxon>Bacillati</taxon>
        <taxon>Actinomycetota</taxon>
        <taxon>Actinomycetes</taxon>
        <taxon>Micrococcales</taxon>
        <taxon>Promicromonosporaceae</taxon>
        <taxon>Promicromonospora</taxon>
    </lineage>
</organism>
<reference evidence="3" key="1">
    <citation type="journal article" date="2019" name="Int. J. Syst. Evol. Microbiol.">
        <title>The Global Catalogue of Microorganisms (GCM) 10K type strain sequencing project: providing services to taxonomists for standard genome sequencing and annotation.</title>
        <authorList>
            <consortium name="The Broad Institute Genomics Platform"/>
            <consortium name="The Broad Institute Genome Sequencing Center for Infectious Disease"/>
            <person name="Wu L."/>
            <person name="Ma J."/>
        </authorList>
    </citation>
    <scope>NUCLEOTIDE SEQUENCE [LARGE SCALE GENOMIC DNA]</scope>
    <source>
        <strain evidence="3">JCM 17975</strain>
    </source>
</reference>
<sequence length="85" mass="9237">MRATGIVEHMYESTEGQESGRSGAQALGSPVDAALATLLDELFTGPRVTYAPVGESPTYYGGHRHGRPRHRRFVLRAGADLDDPR</sequence>
<name>A0ABP8XMZ2_9MICO</name>
<evidence type="ECO:0000313" key="3">
    <source>
        <dbReference type="Proteomes" id="UP001500843"/>
    </source>
</evidence>
<evidence type="ECO:0000256" key="1">
    <source>
        <dbReference type="SAM" id="MobiDB-lite"/>
    </source>
</evidence>
<keyword evidence="3" id="KW-1185">Reference proteome</keyword>
<proteinExistence type="predicted"/>
<gene>
    <name evidence="2" type="ORF">GCM10023198_36040</name>
</gene>
<dbReference type="EMBL" id="BAABHM010000016">
    <property type="protein sequence ID" value="GAA4710057.1"/>
    <property type="molecule type" value="Genomic_DNA"/>
</dbReference>
<protein>
    <submittedName>
        <fullName evidence="2">Uncharacterized protein</fullName>
    </submittedName>
</protein>
<dbReference type="Proteomes" id="UP001500843">
    <property type="component" value="Unassembled WGS sequence"/>
</dbReference>